<organism evidence="1 2">
    <name type="scientific">Parastrongyloides trichosuri</name>
    <name type="common">Possum-specific nematode worm</name>
    <dbReference type="NCBI Taxonomy" id="131310"/>
    <lineage>
        <taxon>Eukaryota</taxon>
        <taxon>Metazoa</taxon>
        <taxon>Ecdysozoa</taxon>
        <taxon>Nematoda</taxon>
        <taxon>Chromadorea</taxon>
        <taxon>Rhabditida</taxon>
        <taxon>Tylenchina</taxon>
        <taxon>Panagrolaimomorpha</taxon>
        <taxon>Strongyloidoidea</taxon>
        <taxon>Strongyloididae</taxon>
        <taxon>Parastrongyloides</taxon>
    </lineage>
</organism>
<dbReference type="Proteomes" id="UP000038045">
    <property type="component" value="Unplaced"/>
</dbReference>
<dbReference type="WBParaSite" id="PTRK_0001533600.1">
    <property type="protein sequence ID" value="PTRK_0001533600.1"/>
    <property type="gene ID" value="PTRK_0001533600"/>
</dbReference>
<name>A0A0N5A136_PARTI</name>
<dbReference type="AlphaFoldDB" id="A0A0N5A136"/>
<proteinExistence type="predicted"/>
<protein>
    <submittedName>
        <fullName evidence="2">Uncharacterized protein</fullName>
    </submittedName>
</protein>
<reference evidence="2" key="1">
    <citation type="submission" date="2017-02" db="UniProtKB">
        <authorList>
            <consortium name="WormBaseParasite"/>
        </authorList>
    </citation>
    <scope>IDENTIFICATION</scope>
</reference>
<accession>A0A0N5A136</accession>
<sequence length="115" mass="13156">MSSISNEINLNFKEICQDKLSECQIFKNARFLDTTEVVQFLFTPLVTSIKEISKNKTVDESIIVNGIKYKSAADFIKQMNKTTVYNSIQDESDIRNISVNNNNNDTIPFNVMFGF</sequence>
<evidence type="ECO:0000313" key="2">
    <source>
        <dbReference type="WBParaSite" id="PTRK_0001533600.1"/>
    </source>
</evidence>
<keyword evidence="1" id="KW-1185">Reference proteome</keyword>
<evidence type="ECO:0000313" key="1">
    <source>
        <dbReference type="Proteomes" id="UP000038045"/>
    </source>
</evidence>